<dbReference type="EMBL" id="JACOGF010000011">
    <property type="protein sequence ID" value="MBC3919744.1"/>
    <property type="molecule type" value="Genomic_DNA"/>
</dbReference>
<accession>A0ABR6ZV24</accession>
<dbReference type="InterPro" id="IPR011042">
    <property type="entry name" value="6-blade_b-propeller_TolB-like"/>
</dbReference>
<dbReference type="Gene3D" id="2.120.10.30">
    <property type="entry name" value="TolB, C-terminal domain"/>
    <property type="match status" value="1"/>
</dbReference>
<reference evidence="1 2" key="1">
    <citation type="submission" date="2020-08" db="EMBL/GenBank/DDBJ databases">
        <title>Novel species isolated from subtropical streams in China.</title>
        <authorList>
            <person name="Lu H."/>
        </authorList>
    </citation>
    <scope>NUCLEOTIDE SEQUENCE [LARGE SCALE GENOMIC DNA]</scope>
    <source>
        <strain evidence="1 2">CY18W</strain>
    </source>
</reference>
<keyword evidence="2" id="KW-1185">Reference proteome</keyword>
<dbReference type="RefSeq" id="WP_186949008.1">
    <property type="nucleotide sequence ID" value="NZ_JACOGF010000011.1"/>
</dbReference>
<proteinExistence type="predicted"/>
<evidence type="ECO:0000313" key="2">
    <source>
        <dbReference type="Proteomes" id="UP000650424"/>
    </source>
</evidence>
<dbReference type="Proteomes" id="UP000650424">
    <property type="component" value="Unassembled WGS sequence"/>
</dbReference>
<gene>
    <name evidence="1" type="ORF">H8L32_19890</name>
</gene>
<evidence type="ECO:0000313" key="1">
    <source>
        <dbReference type="EMBL" id="MBC3919744.1"/>
    </source>
</evidence>
<name>A0ABR6ZV24_9BURK</name>
<sequence>MRAFVTELNFPTSLALAPDGQVYVAESGLPFDHAPKGGRVLRVNEDGSVAELLKDLRQPVNGLVWHDNSLIISEGGFPGRISRLDLATGQHHTLLDDLPGFGNYHTNMVAIGPDHKIYFGQGAMTNSGIIGTDSNDLAWLREIKHAADIPGYDISLSGQVATITDPEGRLVSTSAFARYGQVHAADTRMAAQLPCTASVMRCNLDGSELELVAWGIRNAYGLLFLPDGRLIATEQGTDVRGVRPVWNCPDFLFEIKQGAWYGWPDYLGGKPVSSPVYRSPDGVAQEFVLTNHAQLPPPESPLLAFDVNACAVKMALIPDRLSHAGDLLVAQFGDERPMTGPPGPRVGRNLVRVNTRDWSLHPLPQLPWYRPIDVAFSADAAFVYVVDFGDFEFTAKKDIVARAGSGGVWKIPVDFMELRS</sequence>
<dbReference type="InterPro" id="IPR011041">
    <property type="entry name" value="Quinoprot_gluc/sorb_DH_b-prop"/>
</dbReference>
<comment type="caution">
    <text evidence="1">The sequence shown here is derived from an EMBL/GenBank/DDBJ whole genome shotgun (WGS) entry which is preliminary data.</text>
</comment>
<dbReference type="SUPFAM" id="SSF50952">
    <property type="entry name" value="Soluble quinoprotein glucose dehydrogenase"/>
    <property type="match status" value="1"/>
</dbReference>
<organism evidence="1 2">
    <name type="scientific">Undibacterium hunanense</name>
    <dbReference type="NCBI Taxonomy" id="2762292"/>
    <lineage>
        <taxon>Bacteria</taxon>
        <taxon>Pseudomonadati</taxon>
        <taxon>Pseudomonadota</taxon>
        <taxon>Betaproteobacteria</taxon>
        <taxon>Burkholderiales</taxon>
        <taxon>Oxalobacteraceae</taxon>
        <taxon>Undibacterium</taxon>
    </lineage>
</organism>
<dbReference type="PANTHER" id="PTHR33546">
    <property type="entry name" value="LARGE, MULTIFUNCTIONAL SECRETED PROTEIN-RELATED"/>
    <property type="match status" value="1"/>
</dbReference>
<protein>
    <submittedName>
        <fullName evidence="1">PQQ-dependent sugar dehydrogenase</fullName>
    </submittedName>
</protein>
<dbReference type="PANTHER" id="PTHR33546:SF1">
    <property type="entry name" value="LARGE, MULTIFUNCTIONAL SECRETED PROTEIN"/>
    <property type="match status" value="1"/>
</dbReference>